<dbReference type="RefSeq" id="WP_110502760.1">
    <property type="nucleotide sequence ID" value="NZ_QJVD01000033.1"/>
</dbReference>
<feature type="domain" description="Calcineurin-like phosphoesterase" evidence="1">
    <location>
        <begin position="9"/>
        <end position="210"/>
    </location>
</feature>
<evidence type="ECO:0000313" key="2">
    <source>
        <dbReference type="EMBL" id="PYI64991.1"/>
    </source>
</evidence>
<organism evidence="2 3">
    <name type="scientific">Arthrobacter livingstonensis</name>
    <dbReference type="NCBI Taxonomy" id="670078"/>
    <lineage>
        <taxon>Bacteria</taxon>
        <taxon>Bacillati</taxon>
        <taxon>Actinomycetota</taxon>
        <taxon>Actinomycetes</taxon>
        <taxon>Micrococcales</taxon>
        <taxon>Micrococcaceae</taxon>
        <taxon>Arthrobacter</taxon>
    </lineage>
</organism>
<dbReference type="AlphaFoldDB" id="A0A2V5L160"/>
<dbReference type="Gene3D" id="3.60.21.10">
    <property type="match status" value="1"/>
</dbReference>
<accession>A0A2V5L160</accession>
<dbReference type="SUPFAM" id="SSF56300">
    <property type="entry name" value="Metallo-dependent phosphatases"/>
    <property type="match status" value="1"/>
</dbReference>
<dbReference type="Pfam" id="PF00149">
    <property type="entry name" value="Metallophos"/>
    <property type="match status" value="1"/>
</dbReference>
<gene>
    <name evidence="2" type="ORF">CVV68_19995</name>
</gene>
<comment type="caution">
    <text evidence="2">The sequence shown here is derived from an EMBL/GenBank/DDBJ whole genome shotgun (WGS) entry which is preliminary data.</text>
</comment>
<dbReference type="InterPro" id="IPR004843">
    <property type="entry name" value="Calcineurin-like_PHP"/>
</dbReference>
<evidence type="ECO:0000259" key="1">
    <source>
        <dbReference type="Pfam" id="PF00149"/>
    </source>
</evidence>
<sequence>METVNETAPVMVLGDVHGDIGWMRDACKTAASHGVQTIIQVGDFAWNWPGRDKLKFGIRVEQFLAERSLHLVLVDGNHDNHAELRRLPLDADGFGIMGGHMRYAPRGHRWTMHGTRFGALGGALSIDRAWRVLDKSYWLEETTTLEDVARLGTEPLDVLLTHEAPAGIALKAGGKLPQEIEWEAWENRKLVAQAVANTGPSLVFCGHWHQRATQALHHGNTRVEVLGMNGDRDGAAVLLHLTSALSAAVRARPRVAPVRITGT</sequence>
<dbReference type="CDD" id="cd00838">
    <property type="entry name" value="MPP_superfamily"/>
    <property type="match status" value="1"/>
</dbReference>
<dbReference type="EMBL" id="QJVD01000033">
    <property type="protein sequence ID" value="PYI64991.1"/>
    <property type="molecule type" value="Genomic_DNA"/>
</dbReference>
<protein>
    <submittedName>
        <fullName evidence="2">Metallophosphoesterase</fullName>
    </submittedName>
</protein>
<name>A0A2V5L160_9MICC</name>
<dbReference type="OrthoDB" id="5380150at2"/>
<evidence type="ECO:0000313" key="3">
    <source>
        <dbReference type="Proteomes" id="UP000247832"/>
    </source>
</evidence>
<keyword evidence="3" id="KW-1185">Reference proteome</keyword>
<proteinExistence type="predicted"/>
<dbReference type="GO" id="GO:0016787">
    <property type="term" value="F:hydrolase activity"/>
    <property type="evidence" value="ECO:0007669"/>
    <property type="project" value="InterPro"/>
</dbReference>
<dbReference type="Proteomes" id="UP000247832">
    <property type="component" value="Unassembled WGS sequence"/>
</dbReference>
<dbReference type="InterPro" id="IPR029052">
    <property type="entry name" value="Metallo-depent_PP-like"/>
</dbReference>
<reference evidence="2 3" key="1">
    <citation type="submission" date="2018-05" db="EMBL/GenBank/DDBJ databases">
        <title>Genetic diversity of glacier-inhabiting Cryobacterium bacteria in China and description of Cryobacterium mengkeensis sp. nov. and Arthrobacter glacialis sp. nov.</title>
        <authorList>
            <person name="Liu Q."/>
            <person name="Xin Y.-H."/>
        </authorList>
    </citation>
    <scope>NUCLEOTIDE SEQUENCE [LARGE SCALE GENOMIC DNA]</scope>
    <source>
        <strain evidence="2 3">LI2</strain>
    </source>
</reference>